<reference evidence="2" key="1">
    <citation type="submission" date="2022-07" db="EMBL/GenBank/DDBJ databases">
        <title>Phylogenomic reconstructions and comparative analyses of Kickxellomycotina fungi.</title>
        <authorList>
            <person name="Reynolds N.K."/>
            <person name="Stajich J.E."/>
            <person name="Barry K."/>
            <person name="Grigoriev I.V."/>
            <person name="Crous P."/>
            <person name="Smith M.E."/>
        </authorList>
    </citation>
    <scope>NUCLEOTIDE SEQUENCE</scope>
    <source>
        <strain evidence="2">RSA 476</strain>
    </source>
</reference>
<sequence length="55" mass="5630">MVRVAPNSIILAIVAVLAATVVAEDIVTIVPKTIVSIAPRANVPHQKNPSYPGGG</sequence>
<comment type="caution">
    <text evidence="2">The sequence shown here is derived from an EMBL/GenBank/DDBJ whole genome shotgun (WGS) entry which is preliminary data.</text>
</comment>
<feature type="non-terminal residue" evidence="2">
    <location>
        <position position="55"/>
    </location>
</feature>
<evidence type="ECO:0000313" key="2">
    <source>
        <dbReference type="EMBL" id="KAJ2862926.1"/>
    </source>
</evidence>
<evidence type="ECO:0000313" key="3">
    <source>
        <dbReference type="Proteomes" id="UP001140074"/>
    </source>
</evidence>
<organism evidence="2 3">
    <name type="scientific">Coemansia aciculifera</name>
    <dbReference type="NCBI Taxonomy" id="417176"/>
    <lineage>
        <taxon>Eukaryota</taxon>
        <taxon>Fungi</taxon>
        <taxon>Fungi incertae sedis</taxon>
        <taxon>Zoopagomycota</taxon>
        <taxon>Kickxellomycotina</taxon>
        <taxon>Kickxellomycetes</taxon>
        <taxon>Kickxellales</taxon>
        <taxon>Kickxellaceae</taxon>
        <taxon>Coemansia</taxon>
    </lineage>
</organism>
<evidence type="ECO:0000256" key="1">
    <source>
        <dbReference type="SAM" id="SignalP"/>
    </source>
</evidence>
<keyword evidence="1" id="KW-0732">Signal</keyword>
<gene>
    <name evidence="2" type="ORF">GGH94_003936</name>
</gene>
<keyword evidence="3" id="KW-1185">Reference proteome</keyword>
<feature type="chain" id="PRO_5040789020" evidence="1">
    <location>
        <begin position="24"/>
        <end position="55"/>
    </location>
</feature>
<dbReference type="Proteomes" id="UP001140074">
    <property type="component" value="Unassembled WGS sequence"/>
</dbReference>
<proteinExistence type="predicted"/>
<dbReference type="AlphaFoldDB" id="A0A9W8IL99"/>
<dbReference type="EMBL" id="JANBUY010000144">
    <property type="protein sequence ID" value="KAJ2862926.1"/>
    <property type="molecule type" value="Genomic_DNA"/>
</dbReference>
<accession>A0A9W8IL99</accession>
<protein>
    <submittedName>
        <fullName evidence="2">Uncharacterized protein</fullName>
    </submittedName>
</protein>
<feature type="signal peptide" evidence="1">
    <location>
        <begin position="1"/>
        <end position="23"/>
    </location>
</feature>
<name>A0A9W8IL99_9FUNG</name>